<gene>
    <name evidence="9" type="ORF">SAMN05660653_02716</name>
</gene>
<sequence>MQDKDKIQTAERGGETYGAPRNGGYDDEIDLRDLALVLIRRKWLILAVVILGLGLASGYLALTPKTYTATRTLIFPADATTLKGLDLDADYYSAKVLEYSRSLDGVTVSASAPQGKSNRLVIEARGHDEQTLSEAFDNLPLFLTSLPEHLQGMEHTRQNVVLQMGADLFLLERYQNLLLDQKTGGGRNILLGFDVALAERDVQLSLTEKQDLLDNLEARHSIYYLQQDHAITSVRPNVQLVLALAAVASLMAGVFAAFFAEFVQGLRQRGGK</sequence>
<dbReference type="PANTHER" id="PTHR32309:SF31">
    <property type="entry name" value="CAPSULAR EXOPOLYSACCHARIDE FAMILY"/>
    <property type="match status" value="1"/>
</dbReference>
<keyword evidence="3 7" id="KW-0812">Transmembrane</keyword>
<dbReference type="InterPro" id="IPR003856">
    <property type="entry name" value="LPS_length_determ_N"/>
</dbReference>
<name>A0A1G6EBI4_9BACT</name>
<dbReference type="Proteomes" id="UP000198771">
    <property type="component" value="Unassembled WGS sequence"/>
</dbReference>
<evidence type="ECO:0000256" key="4">
    <source>
        <dbReference type="ARBA" id="ARBA00022989"/>
    </source>
</evidence>
<evidence type="ECO:0000256" key="7">
    <source>
        <dbReference type="SAM" id="Phobius"/>
    </source>
</evidence>
<protein>
    <submittedName>
        <fullName evidence="9">Chain length determinant protein</fullName>
    </submittedName>
</protein>
<accession>A0A1G6EBI4</accession>
<comment type="subcellular location">
    <subcellularLocation>
        <location evidence="1">Cell membrane</location>
        <topology evidence="1">Multi-pass membrane protein</topology>
    </subcellularLocation>
</comment>
<keyword evidence="2" id="KW-1003">Cell membrane</keyword>
<keyword evidence="10" id="KW-1185">Reference proteome</keyword>
<reference evidence="9 10" key="1">
    <citation type="submission" date="2016-10" db="EMBL/GenBank/DDBJ databases">
        <authorList>
            <person name="de Groot N.N."/>
        </authorList>
    </citation>
    <scope>NUCLEOTIDE SEQUENCE [LARGE SCALE GENOMIC DNA]</scope>
    <source>
        <strain evidence="9 10">ASO4-2</strain>
    </source>
</reference>
<evidence type="ECO:0000256" key="3">
    <source>
        <dbReference type="ARBA" id="ARBA00022692"/>
    </source>
</evidence>
<feature type="domain" description="Polysaccharide chain length determinant N-terminal" evidence="8">
    <location>
        <begin position="27"/>
        <end position="95"/>
    </location>
</feature>
<keyword evidence="4 7" id="KW-1133">Transmembrane helix</keyword>
<dbReference type="AlphaFoldDB" id="A0A1G6EBI4"/>
<evidence type="ECO:0000259" key="8">
    <source>
        <dbReference type="Pfam" id="PF02706"/>
    </source>
</evidence>
<dbReference type="EMBL" id="FMXO01000016">
    <property type="protein sequence ID" value="SDB54295.1"/>
    <property type="molecule type" value="Genomic_DNA"/>
</dbReference>
<proteinExistence type="predicted"/>
<feature type="transmembrane region" description="Helical" evidence="7">
    <location>
        <begin position="240"/>
        <end position="263"/>
    </location>
</feature>
<evidence type="ECO:0000256" key="1">
    <source>
        <dbReference type="ARBA" id="ARBA00004651"/>
    </source>
</evidence>
<evidence type="ECO:0000256" key="6">
    <source>
        <dbReference type="SAM" id="MobiDB-lite"/>
    </source>
</evidence>
<dbReference type="PANTHER" id="PTHR32309">
    <property type="entry name" value="TYROSINE-PROTEIN KINASE"/>
    <property type="match status" value="1"/>
</dbReference>
<feature type="compositionally biased region" description="Basic and acidic residues" evidence="6">
    <location>
        <begin position="1"/>
        <end position="14"/>
    </location>
</feature>
<evidence type="ECO:0000313" key="10">
    <source>
        <dbReference type="Proteomes" id="UP000198771"/>
    </source>
</evidence>
<evidence type="ECO:0000256" key="5">
    <source>
        <dbReference type="ARBA" id="ARBA00023136"/>
    </source>
</evidence>
<keyword evidence="5 7" id="KW-0472">Membrane</keyword>
<organism evidence="9 10">
    <name type="scientific">Desulfonatronum thiosulfatophilum</name>
    <dbReference type="NCBI Taxonomy" id="617002"/>
    <lineage>
        <taxon>Bacteria</taxon>
        <taxon>Pseudomonadati</taxon>
        <taxon>Thermodesulfobacteriota</taxon>
        <taxon>Desulfovibrionia</taxon>
        <taxon>Desulfovibrionales</taxon>
        <taxon>Desulfonatronaceae</taxon>
        <taxon>Desulfonatronum</taxon>
    </lineage>
</organism>
<dbReference type="RefSeq" id="WP_092122903.1">
    <property type="nucleotide sequence ID" value="NZ_FMXO01000016.1"/>
</dbReference>
<dbReference type="STRING" id="617002.SAMN05660653_02716"/>
<evidence type="ECO:0000256" key="2">
    <source>
        <dbReference type="ARBA" id="ARBA00022475"/>
    </source>
</evidence>
<dbReference type="InterPro" id="IPR050445">
    <property type="entry name" value="Bact_polysacc_biosynth/exp"/>
</dbReference>
<evidence type="ECO:0000313" key="9">
    <source>
        <dbReference type="EMBL" id="SDB54295.1"/>
    </source>
</evidence>
<dbReference type="GO" id="GO:0005886">
    <property type="term" value="C:plasma membrane"/>
    <property type="evidence" value="ECO:0007669"/>
    <property type="project" value="UniProtKB-SubCell"/>
</dbReference>
<feature type="transmembrane region" description="Helical" evidence="7">
    <location>
        <begin position="43"/>
        <end position="62"/>
    </location>
</feature>
<feature type="region of interest" description="Disordered" evidence="6">
    <location>
        <begin position="1"/>
        <end position="22"/>
    </location>
</feature>
<dbReference type="Pfam" id="PF02706">
    <property type="entry name" value="Wzz"/>
    <property type="match status" value="1"/>
</dbReference>